<evidence type="ECO:0000313" key="1">
    <source>
        <dbReference type="EMBL" id="MCY1139752.1"/>
    </source>
</evidence>
<dbReference type="EMBL" id="JAPNTZ010000006">
    <property type="protein sequence ID" value="MCY1139752.1"/>
    <property type="molecule type" value="Genomic_DNA"/>
</dbReference>
<name>A0ABT4B108_9ACTN</name>
<comment type="caution">
    <text evidence="1">The sequence shown here is derived from an EMBL/GenBank/DDBJ whole genome shotgun (WGS) entry which is preliminary data.</text>
</comment>
<dbReference type="InterPro" id="IPR013207">
    <property type="entry name" value="LGFP"/>
</dbReference>
<proteinExistence type="predicted"/>
<evidence type="ECO:0000313" key="2">
    <source>
        <dbReference type="Proteomes" id="UP001151002"/>
    </source>
</evidence>
<dbReference type="RefSeq" id="WP_267563905.1">
    <property type="nucleotide sequence ID" value="NZ_JAPNTZ010000006.1"/>
</dbReference>
<sequence length="490" mass="52341">MIGTGNTQNNYAAFEPLDLGLIGRSSPRAAANRIKQMPIDDALKIVAAASAEDAAAVLGMLLNSDDDFSVALVSEMHPGLAAALLDEGGPALAALRDVPVAAEAICRCHDERKILGLESDIVRRAASSPRGTAGFYRVFAEGVVHWSKQTGAQATYEPFSSFHRDNGGTGGRLGFPLAEAEVVSAAGRPAGEATRQDFESESADPAGHASVYWTEEHGMFATWGGIGWHYQRRGGADRFGFPVGPEVAAGPSRRPGDGDSGWIQPFEKASIVFTDAVGAIEIWSPIREHFDALDGVTGRLGFPRGKSHAAGRSPQGTEGRFQRFEGAWDYPEDLVAACIGFDRPGGATIYTSVHGTYKVDGGIGILYERMGGTPGWLGFPTEDSHRPQNDSPTADNQRRVQTFEGGAIYWSPEHDAVAVRGDVLALLHPEPPVNFFAQLHLGFPTHPEQPIADGPDMIQFFEHGLITRRADGIKVWQTVAGSHGSQPPAP</sequence>
<evidence type="ECO:0008006" key="3">
    <source>
        <dbReference type="Google" id="ProtNLM"/>
    </source>
</evidence>
<dbReference type="Proteomes" id="UP001151002">
    <property type="component" value="Unassembled WGS sequence"/>
</dbReference>
<organism evidence="1 2">
    <name type="scientific">Paractinoplanes pyxinae</name>
    <dbReference type="NCBI Taxonomy" id="2997416"/>
    <lineage>
        <taxon>Bacteria</taxon>
        <taxon>Bacillati</taxon>
        <taxon>Actinomycetota</taxon>
        <taxon>Actinomycetes</taxon>
        <taxon>Micromonosporales</taxon>
        <taxon>Micromonosporaceae</taxon>
        <taxon>Paractinoplanes</taxon>
    </lineage>
</organism>
<dbReference type="Pfam" id="PF08310">
    <property type="entry name" value="LGFP"/>
    <property type="match status" value="2"/>
</dbReference>
<accession>A0ABT4B108</accession>
<gene>
    <name evidence="1" type="ORF">OWR29_17260</name>
</gene>
<keyword evidence="2" id="KW-1185">Reference proteome</keyword>
<reference evidence="1" key="1">
    <citation type="submission" date="2022-11" db="EMBL/GenBank/DDBJ databases">
        <authorList>
            <person name="Somphong A."/>
            <person name="Phongsopitanun W."/>
        </authorList>
    </citation>
    <scope>NUCLEOTIDE SEQUENCE</scope>
    <source>
        <strain evidence="1">Pm04-4</strain>
    </source>
</reference>
<protein>
    <recommendedName>
        <fullName evidence="3">LGFP repeat-containing protein</fullName>
    </recommendedName>
</protein>